<dbReference type="AlphaFoldDB" id="A0AA35QYY4"/>
<keyword evidence="3" id="KW-1185">Reference proteome</keyword>
<evidence type="ECO:0000313" key="2">
    <source>
        <dbReference type="EMBL" id="CAI7997647.1"/>
    </source>
</evidence>
<protein>
    <submittedName>
        <fullName evidence="2">Uncharacterized protein</fullName>
    </submittedName>
</protein>
<dbReference type="EMBL" id="CASHTH010000321">
    <property type="protein sequence ID" value="CAI7997647.1"/>
    <property type="molecule type" value="Genomic_DNA"/>
</dbReference>
<evidence type="ECO:0000313" key="3">
    <source>
        <dbReference type="Proteomes" id="UP001174909"/>
    </source>
</evidence>
<proteinExistence type="predicted"/>
<gene>
    <name evidence="2" type="ORF">GBAR_LOCUS2200</name>
</gene>
<accession>A0AA35QYY4</accession>
<keyword evidence="1" id="KW-0812">Transmembrane</keyword>
<feature type="non-terminal residue" evidence="2">
    <location>
        <position position="52"/>
    </location>
</feature>
<sequence>MVYTRIWAFLHIFLAATHFLHVFNCFLCIGTFFSLLHVFSAHLHFFYLENLL</sequence>
<feature type="transmembrane region" description="Helical" evidence="1">
    <location>
        <begin position="6"/>
        <end position="39"/>
    </location>
</feature>
<name>A0AA35QYY4_GEOBA</name>
<keyword evidence="1" id="KW-1133">Transmembrane helix</keyword>
<reference evidence="2" key="1">
    <citation type="submission" date="2023-03" db="EMBL/GenBank/DDBJ databases">
        <authorList>
            <person name="Steffen K."/>
            <person name="Cardenas P."/>
        </authorList>
    </citation>
    <scope>NUCLEOTIDE SEQUENCE</scope>
</reference>
<keyword evidence="1" id="KW-0472">Membrane</keyword>
<organism evidence="2 3">
    <name type="scientific">Geodia barretti</name>
    <name type="common">Barrett's horny sponge</name>
    <dbReference type="NCBI Taxonomy" id="519541"/>
    <lineage>
        <taxon>Eukaryota</taxon>
        <taxon>Metazoa</taxon>
        <taxon>Porifera</taxon>
        <taxon>Demospongiae</taxon>
        <taxon>Heteroscleromorpha</taxon>
        <taxon>Tetractinellida</taxon>
        <taxon>Astrophorina</taxon>
        <taxon>Geodiidae</taxon>
        <taxon>Geodia</taxon>
    </lineage>
</organism>
<comment type="caution">
    <text evidence="2">The sequence shown here is derived from an EMBL/GenBank/DDBJ whole genome shotgun (WGS) entry which is preliminary data.</text>
</comment>
<evidence type="ECO:0000256" key="1">
    <source>
        <dbReference type="SAM" id="Phobius"/>
    </source>
</evidence>
<dbReference type="Proteomes" id="UP001174909">
    <property type="component" value="Unassembled WGS sequence"/>
</dbReference>